<evidence type="ECO:0000259" key="6">
    <source>
        <dbReference type="PROSITE" id="PS51721"/>
    </source>
</evidence>
<comment type="cofactor">
    <cofactor evidence="3">
        <name>Zn(2+)</name>
        <dbReference type="ChEBI" id="CHEBI:29105"/>
    </cofactor>
    <text evidence="3">Binds 1 zinc ion per subunit.</text>
</comment>
<proteinExistence type="inferred from homology"/>
<comment type="subcellular location">
    <subcellularLocation>
        <location evidence="3">Cytoplasm</location>
    </subcellularLocation>
</comment>
<accession>A0ABX1TGF9</accession>
<feature type="binding site" evidence="3">
    <location>
        <position position="298"/>
    </location>
    <ligand>
        <name>Zn(2+)</name>
        <dbReference type="ChEBI" id="CHEBI:29105"/>
    </ligand>
</feature>
<reference evidence="7 8" key="1">
    <citation type="submission" date="2019-03" db="EMBL/GenBank/DDBJ databases">
        <title>Metabolic reconstructions from genomes of highly enriched 'Candidatus Accumulibacter' and 'Candidatus Competibacter' bioreactor populations.</title>
        <authorList>
            <person name="Annavajhala M.K."/>
            <person name="Welles L."/>
            <person name="Abbas B."/>
            <person name="Sorokin D."/>
            <person name="Park H."/>
            <person name="Van Loosdrecht M."/>
            <person name="Chandran K."/>
        </authorList>
    </citation>
    <scope>NUCLEOTIDE SEQUENCE [LARGE SCALE GENOMIC DNA]</scope>
    <source>
        <strain evidence="7 8">SBR_G</strain>
    </source>
</reference>
<evidence type="ECO:0000313" key="7">
    <source>
        <dbReference type="EMBL" id="NMQ18463.1"/>
    </source>
</evidence>
<dbReference type="NCBIfam" id="NF008931">
    <property type="entry name" value="PRK12288.1"/>
    <property type="match status" value="1"/>
</dbReference>
<evidence type="ECO:0000256" key="1">
    <source>
        <dbReference type="ARBA" id="ARBA00022741"/>
    </source>
</evidence>
<evidence type="ECO:0000313" key="8">
    <source>
        <dbReference type="Proteomes" id="UP000760480"/>
    </source>
</evidence>
<keyword evidence="3" id="KW-0862">Zinc</keyword>
<dbReference type="PANTHER" id="PTHR32120:SF11">
    <property type="entry name" value="SMALL RIBOSOMAL SUBUNIT BIOGENESIS GTPASE RSGA 1, MITOCHONDRIAL-RELATED"/>
    <property type="match status" value="1"/>
</dbReference>
<feature type="region of interest" description="Disordered" evidence="4">
    <location>
        <begin position="1"/>
        <end position="39"/>
    </location>
</feature>
<dbReference type="InterPro" id="IPR010914">
    <property type="entry name" value="RsgA_GTPase_dom"/>
</dbReference>
<keyword evidence="2 3" id="KW-0342">GTP-binding</keyword>
<feature type="compositionally biased region" description="Basic residues" evidence="4">
    <location>
        <begin position="1"/>
        <end position="14"/>
    </location>
</feature>
<comment type="caution">
    <text evidence="7">The sequence shown here is derived from an EMBL/GenBank/DDBJ whole genome shotgun (WGS) entry which is preliminary data.</text>
</comment>
<dbReference type="PANTHER" id="PTHR32120">
    <property type="entry name" value="SMALL RIBOSOMAL SUBUNIT BIOGENESIS GTPASE RSGA"/>
    <property type="match status" value="1"/>
</dbReference>
<evidence type="ECO:0000256" key="4">
    <source>
        <dbReference type="SAM" id="MobiDB-lite"/>
    </source>
</evidence>
<feature type="compositionally biased region" description="Basic and acidic residues" evidence="4">
    <location>
        <begin position="16"/>
        <end position="25"/>
    </location>
</feature>
<evidence type="ECO:0000256" key="3">
    <source>
        <dbReference type="HAMAP-Rule" id="MF_01820"/>
    </source>
</evidence>
<dbReference type="NCBIfam" id="TIGR00157">
    <property type="entry name" value="ribosome small subunit-dependent GTPase A"/>
    <property type="match status" value="1"/>
</dbReference>
<sequence length="343" mass="37304">MTNRRLTQRQRARIQRQQDHRRERAGGPTPAPDEVGLGPERTGLVIANYGVALIIEDDEGDLYRCAVRQNLGRLACGDRVVWQPSGAEEGVGVVVALIERRSLLTRPDYRGQLRPVAANLDEVAVVLAPEPEPSEYLLDRYLVAIAAIGVQGLLVLNKVDLLDAAARAALLERLEPYRQIGYPLLLASNRAEQGLDELRAWLGGRVSLLVGQSGVGKSSLVQALLPEREIRIQAISQATGHGAHTTTTSTLYHLPGGGDLIDTPGVRSFELGEIIPDALDRGFPELTPHLGRCRFSDCRHQGEPGCALAAALARGEIVPRRLDSYLRLRAELMATRPGRPASS</sequence>
<dbReference type="InterPro" id="IPR027417">
    <property type="entry name" value="P-loop_NTPase"/>
</dbReference>
<dbReference type="InterPro" id="IPR030378">
    <property type="entry name" value="G_CP_dom"/>
</dbReference>
<keyword evidence="3 7" id="KW-0378">Hydrolase</keyword>
<name>A0ABX1TGF9_9GAMM</name>
<dbReference type="EMBL" id="SPMZ01000012">
    <property type="protein sequence ID" value="NMQ18463.1"/>
    <property type="molecule type" value="Genomic_DNA"/>
</dbReference>
<dbReference type="Gene3D" id="3.40.50.300">
    <property type="entry name" value="P-loop containing nucleotide triphosphate hydrolases"/>
    <property type="match status" value="1"/>
</dbReference>
<dbReference type="Gene3D" id="1.10.40.50">
    <property type="entry name" value="Probable gtpase engc, domain 3"/>
    <property type="match status" value="1"/>
</dbReference>
<dbReference type="PROSITE" id="PS50936">
    <property type="entry name" value="ENGC_GTPASE"/>
    <property type="match status" value="1"/>
</dbReference>
<feature type="binding site" evidence="3">
    <location>
        <position position="293"/>
    </location>
    <ligand>
        <name>Zn(2+)</name>
        <dbReference type="ChEBI" id="CHEBI:29105"/>
    </ligand>
</feature>
<feature type="domain" description="EngC GTPase" evidence="5">
    <location>
        <begin position="118"/>
        <end position="267"/>
    </location>
</feature>
<feature type="domain" description="CP-type G" evidence="6">
    <location>
        <begin position="110"/>
        <end position="269"/>
    </location>
</feature>
<feature type="binding site" evidence="3">
    <location>
        <begin position="211"/>
        <end position="219"/>
    </location>
    <ligand>
        <name>GTP</name>
        <dbReference type="ChEBI" id="CHEBI:37565"/>
    </ligand>
</feature>
<evidence type="ECO:0000259" key="5">
    <source>
        <dbReference type="PROSITE" id="PS50936"/>
    </source>
</evidence>
<dbReference type="PROSITE" id="PS51721">
    <property type="entry name" value="G_CP"/>
    <property type="match status" value="1"/>
</dbReference>
<keyword evidence="3" id="KW-0694">RNA-binding</keyword>
<dbReference type="Pfam" id="PF03193">
    <property type="entry name" value="RsgA_GTPase"/>
    <property type="match status" value="1"/>
</dbReference>
<organism evidence="7 8">
    <name type="scientific">Candidatus Competibacter phosphatis</name>
    <dbReference type="NCBI Taxonomy" id="221280"/>
    <lineage>
        <taxon>Bacteria</taxon>
        <taxon>Pseudomonadati</taxon>
        <taxon>Pseudomonadota</taxon>
        <taxon>Gammaproteobacteria</taxon>
        <taxon>Candidatus Competibacteraceae</taxon>
        <taxon>Candidatus Competibacter</taxon>
    </lineage>
</organism>
<keyword evidence="3" id="KW-0479">Metal-binding</keyword>
<feature type="binding site" evidence="3">
    <location>
        <begin position="157"/>
        <end position="160"/>
    </location>
    <ligand>
        <name>GTP</name>
        <dbReference type="ChEBI" id="CHEBI:37565"/>
    </ligand>
</feature>
<comment type="subunit">
    <text evidence="3">Monomer. Associates with 30S ribosomal subunit, binds 16S rRNA.</text>
</comment>
<dbReference type="CDD" id="cd01854">
    <property type="entry name" value="YjeQ_EngC"/>
    <property type="match status" value="1"/>
</dbReference>
<keyword evidence="8" id="KW-1185">Reference proteome</keyword>
<feature type="binding site" evidence="3">
    <location>
        <position position="300"/>
    </location>
    <ligand>
        <name>Zn(2+)</name>
        <dbReference type="ChEBI" id="CHEBI:29105"/>
    </ligand>
</feature>
<keyword evidence="3" id="KW-0690">Ribosome biogenesis</keyword>
<protein>
    <recommendedName>
        <fullName evidence="3">Small ribosomal subunit biogenesis GTPase RsgA</fullName>
        <ecNumber evidence="3">3.6.1.-</ecNumber>
    </recommendedName>
</protein>
<comment type="similarity">
    <text evidence="3">Belongs to the TRAFAC class YlqF/YawG GTPase family. RsgA subfamily.</text>
</comment>
<feature type="binding site" evidence="3">
    <location>
        <position position="306"/>
    </location>
    <ligand>
        <name>Zn(2+)</name>
        <dbReference type="ChEBI" id="CHEBI:29105"/>
    </ligand>
</feature>
<gene>
    <name evidence="3 7" type="primary">rsgA</name>
    <name evidence="7" type="ORF">E4P82_04180</name>
</gene>
<dbReference type="RefSeq" id="WP_169247721.1">
    <property type="nucleotide sequence ID" value="NZ_SPMZ01000012.1"/>
</dbReference>
<dbReference type="InterPro" id="IPR004881">
    <property type="entry name" value="Ribosome_biogen_GTPase_RsgA"/>
</dbReference>
<dbReference type="Gene3D" id="2.40.50.140">
    <property type="entry name" value="Nucleic acid-binding proteins"/>
    <property type="match status" value="1"/>
</dbReference>
<dbReference type="HAMAP" id="MF_01820">
    <property type="entry name" value="GTPase_RsgA"/>
    <property type="match status" value="1"/>
</dbReference>
<keyword evidence="3" id="KW-0699">rRNA-binding</keyword>
<keyword evidence="1 3" id="KW-0547">Nucleotide-binding</keyword>
<dbReference type="EC" id="3.6.1.-" evidence="3"/>
<dbReference type="SUPFAM" id="SSF52540">
    <property type="entry name" value="P-loop containing nucleoside triphosphate hydrolases"/>
    <property type="match status" value="1"/>
</dbReference>
<dbReference type="Proteomes" id="UP000760480">
    <property type="component" value="Unassembled WGS sequence"/>
</dbReference>
<comment type="function">
    <text evidence="3">One of several proteins that assist in the late maturation steps of the functional core of the 30S ribosomal subunit. Helps release RbfA from mature subunits. May play a role in the assembly of ribosomal proteins into the subunit. Circularly permuted GTPase that catalyzes slow GTP hydrolysis, GTPase activity is stimulated by the 30S ribosomal subunit.</text>
</comment>
<keyword evidence="3" id="KW-0963">Cytoplasm</keyword>
<dbReference type="InterPro" id="IPR012340">
    <property type="entry name" value="NA-bd_OB-fold"/>
</dbReference>
<evidence type="ECO:0000256" key="2">
    <source>
        <dbReference type="ARBA" id="ARBA00023134"/>
    </source>
</evidence>
<dbReference type="GO" id="GO:0016787">
    <property type="term" value="F:hydrolase activity"/>
    <property type="evidence" value="ECO:0007669"/>
    <property type="project" value="UniProtKB-KW"/>
</dbReference>